<sequence length="67" mass="7623">MSFAPSIPPATDAVKKSDIDFHAEWCREEKGVLRQLAVQRRETKSKKLGVILIKLILQPFHHLKGSK</sequence>
<name>A0AAD7WA18_9TELE</name>
<keyword evidence="2" id="KW-1185">Reference proteome</keyword>
<accession>A0AAD7WA18</accession>
<dbReference type="Proteomes" id="UP001221898">
    <property type="component" value="Unassembled WGS sequence"/>
</dbReference>
<proteinExistence type="predicted"/>
<organism evidence="1 2">
    <name type="scientific">Aldrovandia affinis</name>
    <dbReference type="NCBI Taxonomy" id="143900"/>
    <lineage>
        <taxon>Eukaryota</taxon>
        <taxon>Metazoa</taxon>
        <taxon>Chordata</taxon>
        <taxon>Craniata</taxon>
        <taxon>Vertebrata</taxon>
        <taxon>Euteleostomi</taxon>
        <taxon>Actinopterygii</taxon>
        <taxon>Neopterygii</taxon>
        <taxon>Teleostei</taxon>
        <taxon>Notacanthiformes</taxon>
        <taxon>Halosauridae</taxon>
        <taxon>Aldrovandia</taxon>
    </lineage>
</organism>
<evidence type="ECO:0000313" key="2">
    <source>
        <dbReference type="Proteomes" id="UP001221898"/>
    </source>
</evidence>
<comment type="caution">
    <text evidence="1">The sequence shown here is derived from an EMBL/GenBank/DDBJ whole genome shotgun (WGS) entry which is preliminary data.</text>
</comment>
<dbReference type="EMBL" id="JAINUG010000182">
    <property type="protein sequence ID" value="KAJ8389457.1"/>
    <property type="molecule type" value="Genomic_DNA"/>
</dbReference>
<dbReference type="AlphaFoldDB" id="A0AAD7WA18"/>
<gene>
    <name evidence="1" type="ORF">AAFF_G00119950</name>
</gene>
<evidence type="ECO:0000313" key="1">
    <source>
        <dbReference type="EMBL" id="KAJ8389457.1"/>
    </source>
</evidence>
<protein>
    <submittedName>
        <fullName evidence="1">Uncharacterized protein</fullName>
    </submittedName>
</protein>
<reference evidence="1" key="1">
    <citation type="journal article" date="2023" name="Science">
        <title>Genome structures resolve the early diversification of teleost fishes.</title>
        <authorList>
            <person name="Parey E."/>
            <person name="Louis A."/>
            <person name="Montfort J."/>
            <person name="Bouchez O."/>
            <person name="Roques C."/>
            <person name="Iampietro C."/>
            <person name="Lluch J."/>
            <person name="Castinel A."/>
            <person name="Donnadieu C."/>
            <person name="Desvignes T."/>
            <person name="Floi Bucao C."/>
            <person name="Jouanno E."/>
            <person name="Wen M."/>
            <person name="Mejri S."/>
            <person name="Dirks R."/>
            <person name="Jansen H."/>
            <person name="Henkel C."/>
            <person name="Chen W.J."/>
            <person name="Zahm M."/>
            <person name="Cabau C."/>
            <person name="Klopp C."/>
            <person name="Thompson A.W."/>
            <person name="Robinson-Rechavi M."/>
            <person name="Braasch I."/>
            <person name="Lecointre G."/>
            <person name="Bobe J."/>
            <person name="Postlethwait J.H."/>
            <person name="Berthelot C."/>
            <person name="Roest Crollius H."/>
            <person name="Guiguen Y."/>
        </authorList>
    </citation>
    <scope>NUCLEOTIDE SEQUENCE</scope>
    <source>
        <strain evidence="1">NC1722</strain>
    </source>
</reference>